<gene>
    <name evidence="1" type="ORF">GALL_331820</name>
</gene>
<dbReference type="AlphaFoldDB" id="A0A1J5RA03"/>
<accession>A0A1J5RA03</accession>
<proteinExistence type="predicted"/>
<name>A0A1J5RA03_9ZZZZ</name>
<dbReference type="EMBL" id="MLJW01000576">
    <property type="protein sequence ID" value="OIQ84989.1"/>
    <property type="molecule type" value="Genomic_DNA"/>
</dbReference>
<reference evidence="1" key="1">
    <citation type="submission" date="2016-10" db="EMBL/GenBank/DDBJ databases">
        <title>Sequence of Gallionella enrichment culture.</title>
        <authorList>
            <person name="Poehlein A."/>
            <person name="Muehling M."/>
            <person name="Daniel R."/>
        </authorList>
    </citation>
    <scope>NUCLEOTIDE SEQUENCE</scope>
</reference>
<sequence length="160" mass="17135">MADASISATERDLTTIPLRGHLIHVWRQPEPAKRPCAWRVVRDDQHSIGAGDADTDAEAWAAALALVLGDDPSTTDQRQREPLLANADAAVHALWHAANLARAAQAFAERAILEPAAEEAARDGARHVVKDVLETLARDADAAAERLWGVCSTTEGADHA</sequence>
<organism evidence="1">
    <name type="scientific">mine drainage metagenome</name>
    <dbReference type="NCBI Taxonomy" id="410659"/>
    <lineage>
        <taxon>unclassified sequences</taxon>
        <taxon>metagenomes</taxon>
        <taxon>ecological metagenomes</taxon>
    </lineage>
</organism>
<evidence type="ECO:0000313" key="1">
    <source>
        <dbReference type="EMBL" id="OIQ84989.1"/>
    </source>
</evidence>
<comment type="caution">
    <text evidence="1">The sequence shown here is derived from an EMBL/GenBank/DDBJ whole genome shotgun (WGS) entry which is preliminary data.</text>
</comment>
<protein>
    <submittedName>
        <fullName evidence="1">Uncharacterized protein</fullName>
    </submittedName>
</protein>